<evidence type="ECO:0000259" key="2">
    <source>
        <dbReference type="Pfam" id="PF00582"/>
    </source>
</evidence>
<dbReference type="InterPro" id="IPR006016">
    <property type="entry name" value="UspA"/>
</dbReference>
<evidence type="ECO:0000313" key="3">
    <source>
        <dbReference type="EMBL" id="GAA1148277.1"/>
    </source>
</evidence>
<keyword evidence="4" id="KW-1185">Reference proteome</keyword>
<feature type="domain" description="UspA" evidence="2">
    <location>
        <begin position="7"/>
        <end position="144"/>
    </location>
</feature>
<dbReference type="PANTHER" id="PTHR46268">
    <property type="entry name" value="STRESS RESPONSE PROTEIN NHAX"/>
    <property type="match status" value="1"/>
</dbReference>
<accession>A0ABN1UFP0</accession>
<gene>
    <name evidence="3" type="ORF">GCM10009606_28740</name>
</gene>
<name>A0ABN1UFP0_9ACTN</name>
<dbReference type="RefSeq" id="WP_343908268.1">
    <property type="nucleotide sequence ID" value="NZ_BAAAJE010000015.1"/>
</dbReference>
<dbReference type="SUPFAM" id="SSF52402">
    <property type="entry name" value="Adenine nucleotide alpha hydrolases-like"/>
    <property type="match status" value="2"/>
</dbReference>
<dbReference type="EMBL" id="BAAAJE010000015">
    <property type="protein sequence ID" value="GAA1148277.1"/>
    <property type="molecule type" value="Genomic_DNA"/>
</dbReference>
<dbReference type="PANTHER" id="PTHR46268:SF6">
    <property type="entry name" value="UNIVERSAL STRESS PROTEIN UP12"/>
    <property type="match status" value="1"/>
</dbReference>
<proteinExistence type="inferred from homology"/>
<reference evidence="3 4" key="1">
    <citation type="journal article" date="2019" name="Int. J. Syst. Evol. Microbiol.">
        <title>The Global Catalogue of Microorganisms (GCM) 10K type strain sequencing project: providing services to taxonomists for standard genome sequencing and annotation.</title>
        <authorList>
            <consortium name="The Broad Institute Genomics Platform"/>
            <consortium name="The Broad Institute Genome Sequencing Center for Infectious Disease"/>
            <person name="Wu L."/>
            <person name="Ma J."/>
        </authorList>
    </citation>
    <scope>NUCLEOTIDE SEQUENCE [LARGE SCALE GENOMIC DNA]</scope>
    <source>
        <strain evidence="3 4">JCM 11813</strain>
    </source>
</reference>
<organism evidence="3 4">
    <name type="scientific">Nocardioides aquiterrae</name>
    <dbReference type="NCBI Taxonomy" id="203799"/>
    <lineage>
        <taxon>Bacteria</taxon>
        <taxon>Bacillati</taxon>
        <taxon>Actinomycetota</taxon>
        <taxon>Actinomycetes</taxon>
        <taxon>Propionibacteriales</taxon>
        <taxon>Nocardioidaceae</taxon>
        <taxon>Nocardioides</taxon>
    </lineage>
</organism>
<sequence>MSDNEFRVLVAVGPDGARDGTLDFAAAEALQRGTGVELVHVVHSLVVVPSRADHVQALDTALLRVGRTVLTDAAERMRARVDGAVPLSTEILSGPVPATIADRAAGRDLVVLERRDPDVVDRLLTMSVSTRVAAHAKAPVVVVPHGWAPAAGPLPVTVGVDHPSEAAGQVETAAAYAVASGRELRVLYAMWLAEPYQDTFFVNHTREQWTAEADLELQQALEKMGDLGTTVTRAVRWVRPVDALVDATRRSAVVVLSRRPDHGPHGTHLGPVTRAVLRHAACPVLVVDRT</sequence>
<comment type="caution">
    <text evidence="3">The sequence shown here is derived from an EMBL/GenBank/DDBJ whole genome shotgun (WGS) entry which is preliminary data.</text>
</comment>
<evidence type="ECO:0000256" key="1">
    <source>
        <dbReference type="ARBA" id="ARBA00008791"/>
    </source>
</evidence>
<dbReference type="CDD" id="cd00293">
    <property type="entry name" value="USP-like"/>
    <property type="match status" value="2"/>
</dbReference>
<feature type="domain" description="UspA" evidence="2">
    <location>
        <begin position="156"/>
        <end position="287"/>
    </location>
</feature>
<evidence type="ECO:0000313" key="4">
    <source>
        <dbReference type="Proteomes" id="UP001499979"/>
    </source>
</evidence>
<comment type="similarity">
    <text evidence="1">Belongs to the universal stress protein A family.</text>
</comment>
<dbReference type="Pfam" id="PF00582">
    <property type="entry name" value="Usp"/>
    <property type="match status" value="2"/>
</dbReference>
<dbReference type="Proteomes" id="UP001499979">
    <property type="component" value="Unassembled WGS sequence"/>
</dbReference>
<protein>
    <submittedName>
        <fullName evidence="3">Universal stress protein</fullName>
    </submittedName>
</protein>
<dbReference type="Gene3D" id="3.40.50.12370">
    <property type="match status" value="1"/>
</dbReference>